<gene>
    <name evidence="2" type="ORF">D7147_16760</name>
</gene>
<sequence>MNSHLDPKPGGDALPWPRRTAPVGGAAAGAGPDGSSPGPRPTPAPPPAPTPVPTPSPPPRRDTSANGRQTFGITSAATSSRWSRSARSSTWR</sequence>
<feature type="region of interest" description="Disordered" evidence="1">
    <location>
        <begin position="1"/>
        <end position="92"/>
    </location>
</feature>
<evidence type="ECO:0000313" key="2">
    <source>
        <dbReference type="EMBL" id="RKN19041.1"/>
    </source>
</evidence>
<proteinExistence type="predicted"/>
<comment type="caution">
    <text evidence="2">The sequence shown here is derived from an EMBL/GenBank/DDBJ whole genome shotgun (WGS) entry which is preliminary data.</text>
</comment>
<reference evidence="2 3" key="1">
    <citation type="submission" date="2018-09" db="EMBL/GenBank/DDBJ databases">
        <title>Micromonospora sp. nov. MS1-9, isolated from a root of Musa sp.</title>
        <authorList>
            <person name="Kuncharoen N."/>
            <person name="Kudo T."/>
            <person name="Ohkuma M."/>
            <person name="Yuki M."/>
            <person name="Tanasupawat S."/>
        </authorList>
    </citation>
    <scope>NUCLEOTIDE SEQUENCE [LARGE SCALE GENOMIC DNA]</scope>
    <source>
        <strain evidence="2 3">NGC1-4</strain>
    </source>
</reference>
<protein>
    <submittedName>
        <fullName evidence="2">Uncharacterized protein</fullName>
    </submittedName>
</protein>
<organism evidence="2 3">
    <name type="scientific">Micromonospora musae</name>
    <dbReference type="NCBI Taxonomy" id="1894970"/>
    <lineage>
        <taxon>Bacteria</taxon>
        <taxon>Bacillati</taxon>
        <taxon>Actinomycetota</taxon>
        <taxon>Actinomycetes</taxon>
        <taxon>Micromonosporales</taxon>
        <taxon>Micromonosporaceae</taxon>
        <taxon>Micromonospora</taxon>
    </lineage>
</organism>
<feature type="compositionally biased region" description="Low complexity" evidence="1">
    <location>
        <begin position="74"/>
        <end position="92"/>
    </location>
</feature>
<dbReference type="EMBL" id="RAZS01000005">
    <property type="protein sequence ID" value="RKN19041.1"/>
    <property type="molecule type" value="Genomic_DNA"/>
</dbReference>
<name>A0ABX9R9Q7_9ACTN</name>
<accession>A0ABX9R9Q7</accession>
<evidence type="ECO:0000256" key="1">
    <source>
        <dbReference type="SAM" id="MobiDB-lite"/>
    </source>
</evidence>
<evidence type="ECO:0000313" key="3">
    <source>
        <dbReference type="Proteomes" id="UP000271548"/>
    </source>
</evidence>
<keyword evidence="3" id="KW-1185">Reference proteome</keyword>
<feature type="compositionally biased region" description="Pro residues" evidence="1">
    <location>
        <begin position="38"/>
        <end position="58"/>
    </location>
</feature>
<dbReference type="Proteomes" id="UP000271548">
    <property type="component" value="Unassembled WGS sequence"/>
</dbReference>